<evidence type="ECO:0000313" key="1">
    <source>
        <dbReference type="EMBL" id="KAK9027509.1"/>
    </source>
</evidence>
<evidence type="ECO:0000313" key="2">
    <source>
        <dbReference type="Proteomes" id="UP001396334"/>
    </source>
</evidence>
<gene>
    <name evidence="1" type="ORF">V6N11_067342</name>
</gene>
<proteinExistence type="predicted"/>
<protein>
    <submittedName>
        <fullName evidence="1">Uncharacterized protein</fullName>
    </submittedName>
</protein>
<organism evidence="1 2">
    <name type="scientific">Hibiscus sabdariffa</name>
    <name type="common">roselle</name>
    <dbReference type="NCBI Taxonomy" id="183260"/>
    <lineage>
        <taxon>Eukaryota</taxon>
        <taxon>Viridiplantae</taxon>
        <taxon>Streptophyta</taxon>
        <taxon>Embryophyta</taxon>
        <taxon>Tracheophyta</taxon>
        <taxon>Spermatophyta</taxon>
        <taxon>Magnoliopsida</taxon>
        <taxon>eudicotyledons</taxon>
        <taxon>Gunneridae</taxon>
        <taxon>Pentapetalae</taxon>
        <taxon>rosids</taxon>
        <taxon>malvids</taxon>
        <taxon>Malvales</taxon>
        <taxon>Malvaceae</taxon>
        <taxon>Malvoideae</taxon>
        <taxon>Hibiscus</taxon>
    </lineage>
</organism>
<reference evidence="1 2" key="1">
    <citation type="journal article" date="2024" name="G3 (Bethesda)">
        <title>Genome assembly of Hibiscus sabdariffa L. provides insights into metabolisms of medicinal natural products.</title>
        <authorList>
            <person name="Kim T."/>
        </authorList>
    </citation>
    <scope>NUCLEOTIDE SEQUENCE [LARGE SCALE GENOMIC DNA]</scope>
    <source>
        <strain evidence="1">TK-2024</strain>
        <tissue evidence="1">Old leaves</tissue>
    </source>
</reference>
<accession>A0ABR2SQT5</accession>
<sequence>MIAPSTMLGYFQNDSFIMQYLKFYVNIQRKQGDQRPKTTGSPEGMSTLIGTHVIEELSRPCLTRKLDNLQTKPPDFLVCNVLLPTYLLLRI</sequence>
<name>A0ABR2SQT5_9ROSI</name>
<dbReference type="EMBL" id="JBBPBN010000012">
    <property type="protein sequence ID" value="KAK9027509.1"/>
    <property type="molecule type" value="Genomic_DNA"/>
</dbReference>
<keyword evidence="2" id="KW-1185">Reference proteome</keyword>
<dbReference type="Proteomes" id="UP001396334">
    <property type="component" value="Unassembled WGS sequence"/>
</dbReference>
<comment type="caution">
    <text evidence="1">The sequence shown here is derived from an EMBL/GenBank/DDBJ whole genome shotgun (WGS) entry which is preliminary data.</text>
</comment>